<feature type="domain" description="HTH luxR-type" evidence="4">
    <location>
        <begin position="754"/>
        <end position="819"/>
    </location>
</feature>
<reference evidence="6" key="1">
    <citation type="journal article" date="2019" name="Int. J. Syst. Evol. Microbiol.">
        <title>The Global Catalogue of Microorganisms (GCM) 10K type strain sequencing project: providing services to taxonomists for standard genome sequencing and annotation.</title>
        <authorList>
            <consortium name="The Broad Institute Genomics Platform"/>
            <consortium name="The Broad Institute Genome Sequencing Center for Infectious Disease"/>
            <person name="Wu L."/>
            <person name="Ma J."/>
        </authorList>
    </citation>
    <scope>NUCLEOTIDE SEQUENCE [LARGE SCALE GENOMIC DNA]</scope>
    <source>
        <strain evidence="6">JCM 32206</strain>
    </source>
</reference>
<keyword evidence="6" id="KW-1185">Reference proteome</keyword>
<evidence type="ECO:0000256" key="2">
    <source>
        <dbReference type="ARBA" id="ARBA00023125"/>
    </source>
</evidence>
<dbReference type="PROSITE" id="PS50043">
    <property type="entry name" value="HTH_LUXR_2"/>
    <property type="match status" value="1"/>
</dbReference>
<dbReference type="PANTHER" id="PTHR44688:SF16">
    <property type="entry name" value="DNA-BINDING TRANSCRIPTIONAL ACTIVATOR DEVR_DOSR"/>
    <property type="match status" value="1"/>
</dbReference>
<dbReference type="InterPro" id="IPR000792">
    <property type="entry name" value="Tscrpt_reg_LuxR_C"/>
</dbReference>
<dbReference type="InterPro" id="IPR027417">
    <property type="entry name" value="P-loop_NTPase"/>
</dbReference>
<evidence type="ECO:0000256" key="1">
    <source>
        <dbReference type="ARBA" id="ARBA00023015"/>
    </source>
</evidence>
<proteinExistence type="predicted"/>
<dbReference type="SUPFAM" id="SSF46894">
    <property type="entry name" value="C-terminal effector domain of the bipartite response regulators"/>
    <property type="match status" value="1"/>
</dbReference>
<dbReference type="Pfam" id="PF00196">
    <property type="entry name" value="GerE"/>
    <property type="match status" value="1"/>
</dbReference>
<dbReference type="EMBL" id="BAABFB010000063">
    <property type="protein sequence ID" value="GAA4485403.1"/>
    <property type="molecule type" value="Genomic_DNA"/>
</dbReference>
<dbReference type="SUPFAM" id="SSF52540">
    <property type="entry name" value="P-loop containing nucleoside triphosphate hydrolases"/>
    <property type="match status" value="1"/>
</dbReference>
<gene>
    <name evidence="5" type="primary">iniR</name>
    <name evidence="5" type="ORF">GCM10023094_40180</name>
</gene>
<evidence type="ECO:0000313" key="6">
    <source>
        <dbReference type="Proteomes" id="UP001501183"/>
    </source>
</evidence>
<evidence type="ECO:0000259" key="4">
    <source>
        <dbReference type="PROSITE" id="PS50043"/>
    </source>
</evidence>
<keyword evidence="3" id="KW-0804">Transcription</keyword>
<dbReference type="PANTHER" id="PTHR44688">
    <property type="entry name" value="DNA-BINDING TRANSCRIPTIONAL ACTIVATOR DEVR_DOSR"/>
    <property type="match status" value="1"/>
</dbReference>
<dbReference type="PROSITE" id="PS00622">
    <property type="entry name" value="HTH_LUXR_1"/>
    <property type="match status" value="1"/>
</dbReference>
<dbReference type="CDD" id="cd06170">
    <property type="entry name" value="LuxR_C_like"/>
    <property type="match status" value="1"/>
</dbReference>
<keyword evidence="2" id="KW-0238">DNA-binding</keyword>
<dbReference type="Gene3D" id="1.10.10.10">
    <property type="entry name" value="Winged helix-like DNA-binding domain superfamily/Winged helix DNA-binding domain"/>
    <property type="match status" value="1"/>
</dbReference>
<dbReference type="Proteomes" id="UP001501183">
    <property type="component" value="Unassembled WGS sequence"/>
</dbReference>
<dbReference type="InterPro" id="IPR016032">
    <property type="entry name" value="Sig_transdc_resp-reg_C-effctor"/>
</dbReference>
<sequence length="822" mass="84807">MQAQLSRPTPAVAATPAVRAMLDGVRTGHPHLLVRGTAGTGKSALLTLVCELVPGPVVSGVPADAEPAAGGAVIVDDAHLLPPSALESLAVLATRTDLTVVVACEPRPGNPGLRTLTAALDGTVVLGNLTAREVAFRSERILGAAIPTQLAAQIHRLTGGVPRCVDAALSALRDSPTPNLADRTVAVAVTACHAEVLGTMDPELLCALAIATAGAGLDATELARVLDLPTDVCRELVERARACGLLQQSDTLLASAREPLRSMLGAPRVAALHLGALQARRDLGTLDLAAARAYAAAGVSDPALAEYLSAQAELVDPTLATALYEEAVRAGADADAVALRRAEAAGLTGDLDTAARLADGLLERAATTPAAELAAAVRIAASVAAHQGMLVRSADLYEWLGPERTGVDRPIAETVLLAAGRPEAAAAAAAGAADAPPTSATAAEALLAQGFRQSLGGSAPIALNSLTRGVSLSASVSRFRLVPDSGAALTALAAMHCGELGRALSVLTRAVETDGDVVVTRDRHLLLTAWVSMLRGDLDAAARTVDSLPAVLRPRDALFAAALRVGVARRTGDIGSLRQSWDGAQTVVAEHSVDLLSLLPLGELWLGAARLQETDRVAHLVDQARELLTRLGEPTLWGTPLHWYGVQAAILTESPADLVPHAHALGIAAETSTYAAGLARAGRAWLRVLQGETDAAEVEKAAVELGAVGLPWDGARLASEAALRVDDTATATTLLQVARSLRPTPAPSDTPATERPIGGALTDRESDVARLLVTGLTYRDIGARLFISAKTVEHHVARIRRRLGAQSRAEMFSMLRAMGHGA</sequence>
<dbReference type="PRINTS" id="PR00038">
    <property type="entry name" value="HTHLUXR"/>
</dbReference>
<dbReference type="InterPro" id="IPR036388">
    <property type="entry name" value="WH-like_DNA-bd_sf"/>
</dbReference>
<evidence type="ECO:0000313" key="5">
    <source>
        <dbReference type="EMBL" id="GAA4485403.1"/>
    </source>
</evidence>
<organism evidence="5 6">
    <name type="scientific">Rhodococcus olei</name>
    <dbReference type="NCBI Taxonomy" id="2161675"/>
    <lineage>
        <taxon>Bacteria</taxon>
        <taxon>Bacillati</taxon>
        <taxon>Actinomycetota</taxon>
        <taxon>Actinomycetes</taxon>
        <taxon>Mycobacteriales</taxon>
        <taxon>Nocardiaceae</taxon>
        <taxon>Rhodococcus</taxon>
    </lineage>
</organism>
<comment type="caution">
    <text evidence="5">The sequence shown here is derived from an EMBL/GenBank/DDBJ whole genome shotgun (WGS) entry which is preliminary data.</text>
</comment>
<evidence type="ECO:0000256" key="3">
    <source>
        <dbReference type="ARBA" id="ARBA00023163"/>
    </source>
</evidence>
<name>A0ABP8PFN2_9NOCA</name>
<keyword evidence="1" id="KW-0805">Transcription regulation</keyword>
<accession>A0ABP8PFN2</accession>
<protein>
    <submittedName>
        <fullName evidence="5">Isoniazid response ATPase/transcriptional regulator IniR</fullName>
    </submittedName>
</protein>
<dbReference type="SMART" id="SM00421">
    <property type="entry name" value="HTH_LUXR"/>
    <property type="match status" value="1"/>
</dbReference>